<evidence type="ECO:0000256" key="1">
    <source>
        <dbReference type="SAM" id="SignalP"/>
    </source>
</evidence>
<evidence type="ECO:0000313" key="3">
    <source>
        <dbReference type="Proteomes" id="UP001178662"/>
    </source>
</evidence>
<feature type="signal peptide" evidence="1">
    <location>
        <begin position="1"/>
        <end position="25"/>
    </location>
</feature>
<dbReference type="EMBL" id="CP119317">
    <property type="protein sequence ID" value="WEK54361.1"/>
    <property type="molecule type" value="Genomic_DNA"/>
</dbReference>
<dbReference type="AlphaFoldDB" id="A0AA95EWQ8"/>
<evidence type="ECO:0000313" key="2">
    <source>
        <dbReference type="EMBL" id="WEK54361.1"/>
    </source>
</evidence>
<feature type="chain" id="PRO_5041665174" description="Copper amine oxidase-like N-terminal domain-containing protein" evidence="1">
    <location>
        <begin position="26"/>
        <end position="661"/>
    </location>
</feature>
<protein>
    <recommendedName>
        <fullName evidence="4">Copper amine oxidase-like N-terminal domain-containing protein</fullName>
    </recommendedName>
</protein>
<name>A0AA95EWQ8_9BACL</name>
<organism evidence="2 3">
    <name type="scientific">Candidatus Cohnella colombiensis</name>
    <dbReference type="NCBI Taxonomy" id="3121368"/>
    <lineage>
        <taxon>Bacteria</taxon>
        <taxon>Bacillati</taxon>
        <taxon>Bacillota</taxon>
        <taxon>Bacilli</taxon>
        <taxon>Bacillales</taxon>
        <taxon>Paenibacillaceae</taxon>
        <taxon>Cohnella</taxon>
    </lineage>
</organism>
<accession>A0AA95EWQ8</accession>
<proteinExistence type="predicted"/>
<reference evidence="2" key="1">
    <citation type="submission" date="2023-03" db="EMBL/GenBank/DDBJ databases">
        <title>Andean soil-derived lignocellulolytic bacterial consortium as a source of novel taxa and putative plastic-active enzymes.</title>
        <authorList>
            <person name="Diaz-Garcia L."/>
            <person name="Chuvochina M."/>
            <person name="Feuerriegel G."/>
            <person name="Bunk B."/>
            <person name="Sproer C."/>
            <person name="Streit W.R."/>
            <person name="Rodriguez L.M."/>
            <person name="Overmann J."/>
            <person name="Jimenez D.J."/>
        </authorList>
    </citation>
    <scope>NUCLEOTIDE SEQUENCE</scope>
    <source>
        <strain evidence="2">MAG 2441</strain>
    </source>
</reference>
<keyword evidence="3" id="KW-1185">Reference proteome</keyword>
<sequence length="661" mass="75669">MKKFYFLLSLLILVMLLFPTKTIDANVDNISNGVGILTEVDFRYDIYPDKKIGIPRVRISQSDYETGNIVYDTYEYDKGTISLPNGAKASTSCYGYGNHSHLIKTTGKLIAYWNSCYEITKKTNGKTTQQLFSELFSFDLDTKKWSSIVKVSDEIIEFYPNFRGYAIFPKNYYSSDKNDKAVKIYSLDTKKLLLRLGHLPRDDDFEYQDKFLDETKGSRLLYYFENYKKLQKAGAYPWVKEDFWYDATRTMSLTNTGEKAEVPGSVGTQVGNLVYGYEKPNYNYSIFGYWEGGKFHPLHDKTKHASATFSPNKKYLILRLIPADRNKWSHTVDYTSVVYDAKTAKKRYSLPIYANINYYHLYTWLYGDEIVRINFETDKKVVNQNLHLNSGIVTAAENLKHYNVLSYTGAYYSGDYNQLISPEVPAAIYFNGIQIKYTGQGSFVGENGLWYVPVRDFAVSVGLSIQATASKITLKSDKYKAELNLKEAITYNGRVYFPYPAIADQLGANVLLISDDHGTKGANIYSFISKVSEQEMLNMFPNLEVGEPTFNSDYVYLRKGTDIQMIPRSDEYKNYRIGKNEFIFKDGILINVISDFLVDTHNKSRTDIDMTMNEIIDANGKGTKKKLTKNEYLLSYPKNDETLVYLAAGAYPAVTILILNQ</sequence>
<dbReference type="Proteomes" id="UP001178662">
    <property type="component" value="Chromosome"/>
</dbReference>
<keyword evidence="1" id="KW-0732">Signal</keyword>
<evidence type="ECO:0008006" key="4">
    <source>
        <dbReference type="Google" id="ProtNLM"/>
    </source>
</evidence>
<gene>
    <name evidence="2" type="ORF">P0Y55_17785</name>
</gene>